<dbReference type="EMBL" id="VSRR010003634">
    <property type="protein sequence ID" value="MPC36916.1"/>
    <property type="molecule type" value="Genomic_DNA"/>
</dbReference>
<evidence type="ECO:0000313" key="1">
    <source>
        <dbReference type="EMBL" id="MPC36916.1"/>
    </source>
</evidence>
<accession>A0A5B7EUQ4</accession>
<keyword evidence="2" id="KW-1185">Reference proteome</keyword>
<dbReference type="AlphaFoldDB" id="A0A5B7EUQ4"/>
<sequence>MVRGLAEPCILVRLIAPTGNGMGAVRWELAPGTVTAGKELQGNKRGLEDGVVPCQSEGEKQIYQGTGVAYCPGKKREKGKCQDTRIAYHPVERREKGKGQATGIAYCPMERRQKELKTVEKETQVCHICPWMAGLAPYILLGPPRVMRCASSGGGSRHLPK</sequence>
<comment type="caution">
    <text evidence="1">The sequence shown here is derived from an EMBL/GenBank/DDBJ whole genome shotgun (WGS) entry which is preliminary data.</text>
</comment>
<reference evidence="1 2" key="1">
    <citation type="submission" date="2019-05" db="EMBL/GenBank/DDBJ databases">
        <title>Another draft genome of Portunus trituberculatus and its Hox gene families provides insights of decapod evolution.</title>
        <authorList>
            <person name="Jeong J.-H."/>
            <person name="Song I."/>
            <person name="Kim S."/>
            <person name="Choi T."/>
            <person name="Kim D."/>
            <person name="Ryu S."/>
            <person name="Kim W."/>
        </authorList>
    </citation>
    <scope>NUCLEOTIDE SEQUENCE [LARGE SCALE GENOMIC DNA]</scope>
    <source>
        <tissue evidence="1">Muscle</tissue>
    </source>
</reference>
<organism evidence="1 2">
    <name type="scientific">Portunus trituberculatus</name>
    <name type="common">Swimming crab</name>
    <name type="synonym">Neptunus trituberculatus</name>
    <dbReference type="NCBI Taxonomy" id="210409"/>
    <lineage>
        <taxon>Eukaryota</taxon>
        <taxon>Metazoa</taxon>
        <taxon>Ecdysozoa</taxon>
        <taxon>Arthropoda</taxon>
        <taxon>Crustacea</taxon>
        <taxon>Multicrustacea</taxon>
        <taxon>Malacostraca</taxon>
        <taxon>Eumalacostraca</taxon>
        <taxon>Eucarida</taxon>
        <taxon>Decapoda</taxon>
        <taxon>Pleocyemata</taxon>
        <taxon>Brachyura</taxon>
        <taxon>Eubrachyura</taxon>
        <taxon>Portunoidea</taxon>
        <taxon>Portunidae</taxon>
        <taxon>Portuninae</taxon>
        <taxon>Portunus</taxon>
    </lineage>
</organism>
<evidence type="ECO:0000313" key="2">
    <source>
        <dbReference type="Proteomes" id="UP000324222"/>
    </source>
</evidence>
<dbReference type="Proteomes" id="UP000324222">
    <property type="component" value="Unassembled WGS sequence"/>
</dbReference>
<proteinExistence type="predicted"/>
<protein>
    <submittedName>
        <fullName evidence="1">Uncharacterized protein</fullName>
    </submittedName>
</protein>
<gene>
    <name evidence="1" type="ORF">E2C01_030385</name>
</gene>
<name>A0A5B7EUQ4_PORTR</name>